<evidence type="ECO:0000313" key="6">
    <source>
        <dbReference type="EMBL" id="RHJ11516.1"/>
    </source>
</evidence>
<dbReference type="RefSeq" id="WP_054338199.1">
    <property type="nucleotide sequence ID" value="NZ_JAAIMR010000019.1"/>
</dbReference>
<dbReference type="Proteomes" id="UP001296580">
    <property type="component" value="Unassembled WGS sequence"/>
</dbReference>
<dbReference type="Proteomes" id="UP000283992">
    <property type="component" value="Unassembled WGS sequence"/>
</dbReference>
<sequence length="173" mass="19639">MKKRIIIVIAAMVILCGVLTGIGILMSVQKPEKKSEQKSEKVEQELQTKLEEKQKNPKQETPETQESKDQQKTEEEPLSMELSGLNEDALSMMGISKKEVADALRTWTQEHGFSSATGAQFLEPMLVRFSEEKYTMDCQLIFADGGNGIQPEDVQTKLTMDYFKEKKLLQIHK</sequence>
<feature type="region of interest" description="Disordered" evidence="1">
    <location>
        <begin position="30"/>
        <end position="83"/>
    </location>
</feature>
<evidence type="ECO:0000313" key="7">
    <source>
        <dbReference type="Proteomes" id="UP000283981"/>
    </source>
</evidence>
<feature type="compositionally biased region" description="Basic and acidic residues" evidence="1">
    <location>
        <begin position="30"/>
        <end position="75"/>
    </location>
</feature>
<reference evidence="3" key="4">
    <citation type="submission" date="2023-01" db="EMBL/GenBank/DDBJ databases">
        <title>Human gut microbiome strain richness.</title>
        <authorList>
            <person name="Chen-Liaw A."/>
        </authorList>
    </citation>
    <scope>NUCLEOTIDE SEQUENCE</scope>
    <source>
        <strain evidence="3">1001217st1_A9_1001217B_191108</strain>
    </source>
</reference>
<dbReference type="EMBL" id="JAQMLR010000003">
    <property type="protein sequence ID" value="MDB8738063.1"/>
    <property type="molecule type" value="Genomic_DNA"/>
</dbReference>
<proteinExistence type="predicted"/>
<accession>A0A2N5NY29</accession>
<evidence type="ECO:0000313" key="3">
    <source>
        <dbReference type="EMBL" id="MDB8738063.1"/>
    </source>
</evidence>
<evidence type="ECO:0000313" key="4">
    <source>
        <dbReference type="EMBL" id="NSI58791.1"/>
    </source>
</evidence>
<organism evidence="5 7">
    <name type="scientific">Mediterraneibacter gnavus</name>
    <name type="common">Ruminococcus gnavus</name>
    <dbReference type="NCBI Taxonomy" id="33038"/>
    <lineage>
        <taxon>Bacteria</taxon>
        <taxon>Bacillati</taxon>
        <taxon>Bacillota</taxon>
        <taxon>Clostridia</taxon>
        <taxon>Lachnospirales</taxon>
        <taxon>Lachnospiraceae</taxon>
        <taxon>Mediterraneibacter</taxon>
    </lineage>
</organism>
<dbReference type="EMBL" id="JAAIRV010000019">
    <property type="protein sequence ID" value="NSI58791.1"/>
    <property type="molecule type" value="Genomic_DNA"/>
</dbReference>
<keyword evidence="2" id="KW-0472">Membrane</keyword>
<feature type="transmembrane region" description="Helical" evidence="2">
    <location>
        <begin position="6"/>
        <end position="28"/>
    </location>
</feature>
<reference evidence="4" key="3">
    <citation type="submission" date="2020-02" db="EMBL/GenBank/DDBJ databases">
        <authorList>
            <person name="Littmann E."/>
            <person name="Sorbara M."/>
        </authorList>
    </citation>
    <scope>NUCLEOTIDE SEQUENCE</scope>
    <source>
        <strain evidence="4">MSK.15.32</strain>
    </source>
</reference>
<reference evidence="4" key="2">
    <citation type="journal article" date="2020" name="Cell Host Microbe">
        <title>Functional and Genomic Variation between Human-Derived Isolates of Lachnospiraceae Reveals Inter- and Intra-Species Diversity.</title>
        <authorList>
            <person name="Sorbara M.T."/>
            <person name="Littmann E.R."/>
            <person name="Fontana E."/>
            <person name="Moody T.U."/>
            <person name="Kohout C.E."/>
            <person name="Gjonbalaj M."/>
            <person name="Eaton V."/>
            <person name="Seok R."/>
            <person name="Leiner I.M."/>
            <person name="Pamer E.G."/>
        </authorList>
    </citation>
    <scope>NUCLEOTIDE SEQUENCE</scope>
    <source>
        <strain evidence="4">MSK.15.32</strain>
    </source>
</reference>
<dbReference type="EMBL" id="QRLN01000011">
    <property type="protein sequence ID" value="RHJ11516.1"/>
    <property type="molecule type" value="Genomic_DNA"/>
</dbReference>
<protein>
    <submittedName>
        <fullName evidence="5">Uncharacterized protein</fullName>
    </submittedName>
</protein>
<name>A0A2N5NY29_MEDGN</name>
<dbReference type="Proteomes" id="UP000283981">
    <property type="component" value="Unassembled WGS sequence"/>
</dbReference>
<dbReference type="EMBL" id="QRIS01000091">
    <property type="protein sequence ID" value="RHG77013.1"/>
    <property type="molecule type" value="Genomic_DNA"/>
</dbReference>
<keyword evidence="2" id="KW-0812">Transmembrane</keyword>
<evidence type="ECO:0000313" key="8">
    <source>
        <dbReference type="Proteomes" id="UP000283992"/>
    </source>
</evidence>
<dbReference type="AlphaFoldDB" id="A0A2N5NY29"/>
<keyword evidence="2" id="KW-1133">Transmembrane helix</keyword>
<comment type="caution">
    <text evidence="5">The sequence shown here is derived from an EMBL/GenBank/DDBJ whole genome shotgun (WGS) entry which is preliminary data.</text>
</comment>
<dbReference type="Proteomes" id="UP001211731">
    <property type="component" value="Unassembled WGS sequence"/>
</dbReference>
<evidence type="ECO:0000313" key="5">
    <source>
        <dbReference type="EMBL" id="RHG77013.1"/>
    </source>
</evidence>
<evidence type="ECO:0000256" key="1">
    <source>
        <dbReference type="SAM" id="MobiDB-lite"/>
    </source>
</evidence>
<evidence type="ECO:0000256" key="2">
    <source>
        <dbReference type="SAM" id="Phobius"/>
    </source>
</evidence>
<reference evidence="7 8" key="1">
    <citation type="submission" date="2018-08" db="EMBL/GenBank/DDBJ databases">
        <title>A genome reference for cultivated species of the human gut microbiota.</title>
        <authorList>
            <person name="Zou Y."/>
            <person name="Xue W."/>
            <person name="Luo G."/>
        </authorList>
    </citation>
    <scope>NUCLEOTIDE SEQUENCE [LARGE SCALE GENOMIC DNA]</scope>
    <source>
        <strain evidence="6 8">AM12-54</strain>
        <strain evidence="5 7">AM21-18</strain>
    </source>
</reference>
<gene>
    <name evidence="6" type="ORF">DW142_09260</name>
    <name evidence="5" type="ORF">DW243_18705</name>
    <name evidence="4" type="ORF">G4993_10330</name>
    <name evidence="3" type="ORF">PNU63_04600</name>
</gene>